<dbReference type="RefSeq" id="WP_163956981.1">
    <property type="nucleotide sequence ID" value="NZ_BAAAES010000010.1"/>
</dbReference>
<feature type="domain" description="Isochorismatase-like" evidence="8">
    <location>
        <begin position="10"/>
        <end position="185"/>
    </location>
</feature>
<dbReference type="CDD" id="cd01011">
    <property type="entry name" value="nicotinamidase"/>
    <property type="match status" value="1"/>
</dbReference>
<dbReference type="NCBIfam" id="NF008623">
    <property type="entry name" value="PRK11609.1"/>
    <property type="match status" value="1"/>
</dbReference>
<keyword evidence="3" id="KW-0479">Metal-binding</keyword>
<gene>
    <name evidence="9" type="primary">pncA</name>
    <name evidence="9" type="ORF">GCM10009102_27970</name>
</gene>
<dbReference type="Gene3D" id="3.40.50.850">
    <property type="entry name" value="Isochorismatase-like"/>
    <property type="match status" value="1"/>
</dbReference>
<evidence type="ECO:0000256" key="1">
    <source>
        <dbReference type="ARBA" id="ARBA00006336"/>
    </source>
</evidence>
<dbReference type="PANTHER" id="PTHR11080:SF2">
    <property type="entry name" value="LD05707P"/>
    <property type="match status" value="1"/>
</dbReference>
<comment type="caution">
    <text evidence="9">The sequence shown here is derived from an EMBL/GenBank/DDBJ whole genome shotgun (WGS) entry which is preliminary data.</text>
</comment>
<dbReference type="EC" id="3.5.1.19" evidence="6"/>
<dbReference type="EMBL" id="BAAAES010000010">
    <property type="protein sequence ID" value="GAA0674401.1"/>
    <property type="molecule type" value="Genomic_DNA"/>
</dbReference>
<protein>
    <recommendedName>
        <fullName evidence="6">nicotinamidase</fullName>
        <ecNumber evidence="6">3.5.1.19</ecNumber>
    </recommendedName>
    <alternativeName>
        <fullName evidence="7">Nicotinamide deamidase</fullName>
    </alternativeName>
</protein>
<evidence type="ECO:0000256" key="6">
    <source>
        <dbReference type="ARBA" id="ARBA00039017"/>
    </source>
</evidence>
<keyword evidence="4" id="KW-0378">Hydrolase</keyword>
<keyword evidence="2" id="KW-0662">Pyridine nucleotide biosynthesis</keyword>
<dbReference type="Proteomes" id="UP001500238">
    <property type="component" value="Unassembled WGS sequence"/>
</dbReference>
<dbReference type="PANTHER" id="PTHR11080">
    <property type="entry name" value="PYRAZINAMIDASE/NICOTINAMIDASE"/>
    <property type="match status" value="1"/>
</dbReference>
<sequence>MPFSPHRNDALIVIDPQNDFCANGALAVADADAIMPAIADLAATFAHVIVTQDWHPAGHSSFASSHPGATPFTTVVMPYGEQVLWPDHCVQGSHGAAFHPAVAAAVTSAGLILRKGHNPTIDSYSAFRENDRVTPTGLAGYLRDIGVTRCVLVGLAYDFCVGWSALDAVEHGFEAVVLRDLTRAIAMPLADGRTTVDETEVRFAAAGVVLA</sequence>
<dbReference type="InterPro" id="IPR000868">
    <property type="entry name" value="Isochorismatase-like_dom"/>
</dbReference>
<accession>A0ABN1HYV3</accession>
<evidence type="ECO:0000256" key="2">
    <source>
        <dbReference type="ARBA" id="ARBA00022642"/>
    </source>
</evidence>
<evidence type="ECO:0000256" key="3">
    <source>
        <dbReference type="ARBA" id="ARBA00022723"/>
    </source>
</evidence>
<name>A0ABN1HYV3_9SPHN</name>
<organism evidence="9 10">
    <name type="scientific">Sphingomonas insulae</name>
    <dbReference type="NCBI Taxonomy" id="424800"/>
    <lineage>
        <taxon>Bacteria</taxon>
        <taxon>Pseudomonadati</taxon>
        <taxon>Pseudomonadota</taxon>
        <taxon>Alphaproteobacteria</taxon>
        <taxon>Sphingomonadales</taxon>
        <taxon>Sphingomonadaceae</taxon>
        <taxon>Sphingomonas</taxon>
    </lineage>
</organism>
<dbReference type="InterPro" id="IPR052347">
    <property type="entry name" value="Isochorismatase_Nicotinamidase"/>
</dbReference>
<dbReference type="SUPFAM" id="SSF52499">
    <property type="entry name" value="Isochorismatase-like hydrolases"/>
    <property type="match status" value="1"/>
</dbReference>
<evidence type="ECO:0000256" key="7">
    <source>
        <dbReference type="ARBA" id="ARBA00043224"/>
    </source>
</evidence>
<comment type="pathway">
    <text evidence="5">Cofactor biosynthesis; nicotinate biosynthesis; nicotinate from nicotinamide: step 1/1.</text>
</comment>
<evidence type="ECO:0000259" key="8">
    <source>
        <dbReference type="Pfam" id="PF00857"/>
    </source>
</evidence>
<dbReference type="Pfam" id="PF00857">
    <property type="entry name" value="Isochorismatase"/>
    <property type="match status" value="1"/>
</dbReference>
<proteinExistence type="inferred from homology"/>
<evidence type="ECO:0000256" key="5">
    <source>
        <dbReference type="ARBA" id="ARBA00037900"/>
    </source>
</evidence>
<reference evidence="9 10" key="1">
    <citation type="journal article" date="2019" name="Int. J. Syst. Evol. Microbiol.">
        <title>The Global Catalogue of Microorganisms (GCM) 10K type strain sequencing project: providing services to taxonomists for standard genome sequencing and annotation.</title>
        <authorList>
            <consortium name="The Broad Institute Genomics Platform"/>
            <consortium name="The Broad Institute Genome Sequencing Center for Infectious Disease"/>
            <person name="Wu L."/>
            <person name="Ma J."/>
        </authorList>
    </citation>
    <scope>NUCLEOTIDE SEQUENCE [LARGE SCALE GENOMIC DNA]</scope>
    <source>
        <strain evidence="9 10">JCM 14603</strain>
    </source>
</reference>
<evidence type="ECO:0000313" key="10">
    <source>
        <dbReference type="Proteomes" id="UP001500238"/>
    </source>
</evidence>
<comment type="similarity">
    <text evidence="1">Belongs to the isochorismatase family.</text>
</comment>
<dbReference type="InterPro" id="IPR036380">
    <property type="entry name" value="Isochorismatase-like_sf"/>
</dbReference>
<keyword evidence="10" id="KW-1185">Reference proteome</keyword>
<evidence type="ECO:0000256" key="4">
    <source>
        <dbReference type="ARBA" id="ARBA00022801"/>
    </source>
</evidence>
<evidence type="ECO:0000313" key="9">
    <source>
        <dbReference type="EMBL" id="GAA0674401.1"/>
    </source>
</evidence>